<dbReference type="InterPro" id="IPR018980">
    <property type="entry name" value="FERM_PH-like_C"/>
</dbReference>
<feature type="compositionally biased region" description="Polar residues" evidence="7">
    <location>
        <begin position="1229"/>
        <end position="1241"/>
    </location>
</feature>
<evidence type="ECO:0000256" key="1">
    <source>
        <dbReference type="ARBA" id="ARBA00004282"/>
    </source>
</evidence>
<dbReference type="InterPro" id="IPR019749">
    <property type="entry name" value="Band_41_domain"/>
</dbReference>
<dbReference type="InterPro" id="IPR047176">
    <property type="entry name" value="FRMD4A/B"/>
</dbReference>
<dbReference type="PANTHER" id="PTHR46079:SF2">
    <property type="entry name" value="FERM DOMAIN-CONTAINING PROTEIN"/>
    <property type="match status" value="1"/>
</dbReference>
<evidence type="ECO:0000256" key="5">
    <source>
        <dbReference type="ARBA" id="ARBA00023054"/>
    </source>
</evidence>
<feature type="coiled-coil region" evidence="6">
    <location>
        <begin position="449"/>
        <end position="491"/>
    </location>
</feature>
<feature type="region of interest" description="Disordered" evidence="7">
    <location>
        <begin position="806"/>
        <end position="847"/>
    </location>
</feature>
<evidence type="ECO:0000313" key="10">
    <source>
        <dbReference type="Proteomes" id="UP000318571"/>
    </source>
</evidence>
<dbReference type="STRING" id="6832.A0A553NF92"/>
<dbReference type="SMART" id="SM01196">
    <property type="entry name" value="FERM_C"/>
    <property type="match status" value="1"/>
</dbReference>
<feature type="compositionally biased region" description="Polar residues" evidence="7">
    <location>
        <begin position="670"/>
        <end position="684"/>
    </location>
</feature>
<evidence type="ECO:0000256" key="6">
    <source>
        <dbReference type="SAM" id="Coils"/>
    </source>
</evidence>
<dbReference type="EMBL" id="VCGU01000458">
    <property type="protein sequence ID" value="TRY64100.1"/>
    <property type="molecule type" value="Genomic_DNA"/>
</dbReference>
<feature type="domain" description="FERM" evidence="8">
    <location>
        <begin position="43"/>
        <end position="345"/>
    </location>
</feature>
<evidence type="ECO:0000256" key="3">
    <source>
        <dbReference type="ARBA" id="ARBA00022490"/>
    </source>
</evidence>
<feature type="compositionally biased region" description="Polar residues" evidence="7">
    <location>
        <begin position="838"/>
        <end position="847"/>
    </location>
</feature>
<dbReference type="InterPro" id="IPR021774">
    <property type="entry name" value="CUPID"/>
</dbReference>
<reference evidence="9 10" key="1">
    <citation type="journal article" date="2018" name="Nat. Ecol. Evol.">
        <title>Genomic signatures of mitonuclear coevolution across populations of Tigriopus californicus.</title>
        <authorList>
            <person name="Barreto F.S."/>
            <person name="Watson E.T."/>
            <person name="Lima T.G."/>
            <person name="Willett C.S."/>
            <person name="Edmands S."/>
            <person name="Li W."/>
            <person name="Burton R.S."/>
        </authorList>
    </citation>
    <scope>NUCLEOTIDE SEQUENCE [LARGE SCALE GENOMIC DNA]</scope>
    <source>
        <strain evidence="9 10">San Diego</strain>
    </source>
</reference>
<keyword evidence="4" id="KW-0965">Cell junction</keyword>
<feature type="region of interest" description="Disordered" evidence="7">
    <location>
        <begin position="1229"/>
        <end position="1248"/>
    </location>
</feature>
<sequence length="1381" mass="151847">MDKLSNKLRLVRSQSMGVGMGSVAIHPDKIPVMRRTPSHADGRAASIVLLDERRLEMLIQPRLYAGELLDLVASHCQLKEKEYFGLAVVDDSGHYTWLQLDRKVLDHDLPRKPQTLTVHFLVKFFIESIAHLSDNKTIELFCLQARSLIFRGTLEVESDIVFQLAALSLQGSHGDFIDDLTTRSLIKKSPILPATVLKENASMTYCEDQVIDHHKKMNGQTRGQAVVNYMTIVESMPTYGVHYFEVYDKRQTPWWLGLSCKGIAQYSYNDRKVPVRVFPWKQLENLYFRDKKFSIEVHDAKRVVQTLSSFNLYEDALKLDSGNQAKDELVDAIADSTTQVSVSRRSFNPGSIHVYVWFGKTQGLTKCIWQSAISQHQFYLDRKQAKMRHNPQRTLKEIARDLSRSTASLSSASSLSNLSRSESTHSLAGISTGAGSTLSGSRILTEEAMQEQSEEAKRARMEMIAALKARREALEAKLKDKEKQLKEICVKEGELTGELPPETPLAPGEPPPQIRRRMGTEFALSEDLLRKKNSPEEEQLTALELEYEIQSKITSAALKLANDSSAPKSVRKQRKISYQQTMRKFREIENKLNKLKSTGGNHHSQIQRRHRSTTSDLSPDPRQHYNRRSSAEDIRRGISVPDLDAVSHRQTPPNGFLESIDDVDGFSPRSCPNSPRKNFNNQKPPDSISLEHPNSHRAPTITSGYIPSSVYLRSSYRAKQFPTLSTNSSKVPLLATAERGVDSSGRSATLPTSPFRNKYEDPRLTQCDSPVGLYNIPQQRTSQAFSSLDDIDALTTNTLNRASALNSGSNISIQGPQPPPKATSRSHLGGQFGPMRMGSSSPSNQYPSLERAMRRRQPGLNPLMANRELPALPKSSSPTVRSSIESLSSASLSSRVESARSMEDLESLEASGFRGHSKMQYREVMINGNPSSTGSHDDPLDPSLMADAMSKMNLSSRPHHLRNTEEYPPHYSPSSSTTSVISSSGVASSKGSHHMLGIRPLETGGPYPSSHAKLGTLLPGQTYPEPSAKPLAPAIGLHDVFYQHHKAISEALSPTPSHQQQQLLQSQPQPPPSSSSAGGAMSSHSPSMSSSTSSVLLSQSKRMNRTNSVQEERHFHHSNDGAPPPPPPPLFPKQQYYQAQRRRSGMMGGGDLPLPIQSTPQSVIPAVAHSSILPVPPRSVVSESPAVNRKVKPIMATPPSTSATSTKSVLNDSFDSPVDLNVSVPITSPSAAFDKNQQQAPFRNESTKPFEMSDFYKYSTKFRKPSVSATSTSSSKSGETNNNTSVGDISEGMSDSPRSSTASGSSSSNGGAPPLLPAKSPKKLPPPVNQTTNGDLGDDFSSEMLAWYNAQQKQQGSHSNGNKGTSAKQSHHPTSNPATLV</sequence>
<evidence type="ECO:0000256" key="7">
    <source>
        <dbReference type="SAM" id="MobiDB-lite"/>
    </source>
</evidence>
<feature type="region of interest" description="Disordered" evidence="7">
    <location>
        <begin position="1053"/>
        <end position="1158"/>
    </location>
</feature>
<evidence type="ECO:0000256" key="4">
    <source>
        <dbReference type="ARBA" id="ARBA00022949"/>
    </source>
</evidence>
<dbReference type="InterPro" id="IPR000299">
    <property type="entry name" value="FERM_domain"/>
</dbReference>
<feature type="compositionally biased region" description="Low complexity" evidence="7">
    <location>
        <begin position="1294"/>
        <end position="1308"/>
    </location>
</feature>
<dbReference type="InterPro" id="IPR041785">
    <property type="entry name" value="FRMD4A/B_FERM_C"/>
</dbReference>
<feature type="region of interest" description="Disordered" evidence="7">
    <location>
        <begin position="865"/>
        <end position="896"/>
    </location>
</feature>
<dbReference type="InterPro" id="IPR019747">
    <property type="entry name" value="FERM_CS"/>
</dbReference>
<feature type="compositionally biased region" description="Basic and acidic residues" evidence="7">
    <location>
        <begin position="619"/>
        <end position="636"/>
    </location>
</feature>
<feature type="region of interest" description="Disordered" evidence="7">
    <location>
        <begin position="1266"/>
        <end position="1381"/>
    </location>
</feature>
<dbReference type="PANTHER" id="PTHR46079">
    <property type="entry name" value="FERM DOMAIN-CONTAINING PROTEIN 4"/>
    <property type="match status" value="1"/>
</dbReference>
<feature type="compositionally biased region" description="Polar residues" evidence="7">
    <location>
        <begin position="806"/>
        <end position="815"/>
    </location>
</feature>
<evidence type="ECO:0000313" key="9">
    <source>
        <dbReference type="EMBL" id="TRY64100.1"/>
    </source>
</evidence>
<dbReference type="InterPro" id="IPR011993">
    <property type="entry name" value="PH-like_dom_sf"/>
</dbReference>
<dbReference type="Pfam" id="PF09380">
    <property type="entry name" value="FERM_C"/>
    <property type="match status" value="1"/>
</dbReference>
<dbReference type="GO" id="GO:0070161">
    <property type="term" value="C:anchoring junction"/>
    <property type="evidence" value="ECO:0007669"/>
    <property type="project" value="UniProtKB-SubCell"/>
</dbReference>
<dbReference type="Pfam" id="PF09379">
    <property type="entry name" value="FERM_N"/>
    <property type="match status" value="1"/>
</dbReference>
<feature type="compositionally biased region" description="Low complexity" evidence="7">
    <location>
        <begin position="411"/>
        <end position="427"/>
    </location>
</feature>
<keyword evidence="5 6" id="KW-0175">Coiled coil</keyword>
<dbReference type="GO" id="GO:0005737">
    <property type="term" value="C:cytoplasm"/>
    <property type="evidence" value="ECO:0007669"/>
    <property type="project" value="UniProtKB-SubCell"/>
</dbReference>
<feature type="compositionally biased region" description="Polar residues" evidence="7">
    <location>
        <begin position="595"/>
        <end position="604"/>
    </location>
</feature>
<organism evidence="9 10">
    <name type="scientific">Tigriopus californicus</name>
    <name type="common">Marine copepod</name>
    <dbReference type="NCBI Taxonomy" id="6832"/>
    <lineage>
        <taxon>Eukaryota</taxon>
        <taxon>Metazoa</taxon>
        <taxon>Ecdysozoa</taxon>
        <taxon>Arthropoda</taxon>
        <taxon>Crustacea</taxon>
        <taxon>Multicrustacea</taxon>
        <taxon>Hexanauplia</taxon>
        <taxon>Copepoda</taxon>
        <taxon>Harpacticoida</taxon>
        <taxon>Harpacticidae</taxon>
        <taxon>Tigriopus</taxon>
    </lineage>
</organism>
<proteinExistence type="predicted"/>
<feature type="compositionally biased region" description="Low complexity" evidence="7">
    <location>
        <begin position="1266"/>
        <end position="1285"/>
    </location>
</feature>
<dbReference type="Gene3D" id="2.30.29.30">
    <property type="entry name" value="Pleckstrin-homology domain (PH domain)/Phosphotyrosine-binding domain (PTB)"/>
    <property type="match status" value="1"/>
</dbReference>
<feature type="compositionally biased region" description="Polar residues" evidence="7">
    <location>
        <begin position="744"/>
        <end position="755"/>
    </location>
</feature>
<dbReference type="SUPFAM" id="SSF50729">
    <property type="entry name" value="PH domain-like"/>
    <property type="match status" value="1"/>
</dbReference>
<dbReference type="SUPFAM" id="SSF47031">
    <property type="entry name" value="Second domain of FERM"/>
    <property type="match status" value="1"/>
</dbReference>
<dbReference type="InterPro" id="IPR018979">
    <property type="entry name" value="FERM_N"/>
</dbReference>
<feature type="compositionally biased region" description="Low complexity" evidence="7">
    <location>
        <begin position="880"/>
        <end position="896"/>
    </location>
</feature>
<feature type="compositionally biased region" description="Pro residues" evidence="7">
    <location>
        <begin position="501"/>
        <end position="513"/>
    </location>
</feature>
<dbReference type="OrthoDB" id="10063592at2759"/>
<dbReference type="FunFam" id="3.10.20.90:FF:000019">
    <property type="entry name" value="FERM domain containing 4A"/>
    <property type="match status" value="1"/>
</dbReference>
<dbReference type="InterPro" id="IPR019748">
    <property type="entry name" value="FERM_central"/>
</dbReference>
<feature type="compositionally biased region" description="Low complexity" evidence="7">
    <location>
        <begin position="972"/>
        <end position="990"/>
    </location>
</feature>
<evidence type="ECO:0000259" key="8">
    <source>
        <dbReference type="PROSITE" id="PS50057"/>
    </source>
</evidence>
<keyword evidence="10" id="KW-1185">Reference proteome</keyword>
<dbReference type="GO" id="GO:0048731">
    <property type="term" value="P:system development"/>
    <property type="evidence" value="ECO:0007669"/>
    <property type="project" value="UniProtKB-ARBA"/>
</dbReference>
<dbReference type="Pfam" id="PF00373">
    <property type="entry name" value="FERM_M"/>
    <property type="match status" value="1"/>
</dbReference>
<accession>A0A553NF92</accession>
<dbReference type="PROSITE" id="PS00660">
    <property type="entry name" value="FERM_1"/>
    <property type="match status" value="1"/>
</dbReference>
<feature type="compositionally biased region" description="Polar residues" evidence="7">
    <location>
        <begin position="1349"/>
        <end position="1381"/>
    </location>
</feature>
<keyword evidence="3" id="KW-0963">Cytoplasm</keyword>
<feature type="region of interest" description="Disordered" evidence="7">
    <location>
        <begin position="495"/>
        <end position="514"/>
    </location>
</feature>
<feature type="region of interest" description="Disordered" evidence="7">
    <location>
        <begin position="411"/>
        <end position="441"/>
    </location>
</feature>
<dbReference type="OMA" id="NPLMANR"/>
<comment type="caution">
    <text evidence="9">The sequence shown here is derived from an EMBL/GenBank/DDBJ whole genome shotgun (WGS) entry which is preliminary data.</text>
</comment>
<dbReference type="CDD" id="cd14473">
    <property type="entry name" value="FERM_B-lobe"/>
    <property type="match status" value="1"/>
</dbReference>
<dbReference type="Pfam" id="PF11819">
    <property type="entry name" value="CUPID"/>
    <property type="match status" value="1"/>
</dbReference>
<feature type="compositionally biased region" description="Low complexity" evidence="7">
    <location>
        <begin position="1074"/>
        <end position="1100"/>
    </location>
</feature>
<comment type="subcellular location">
    <subcellularLocation>
        <location evidence="1">Cell junction</location>
    </subcellularLocation>
    <subcellularLocation>
        <location evidence="2">Cytoplasm</location>
    </subcellularLocation>
</comment>
<gene>
    <name evidence="9" type="ORF">TCAL_12597</name>
</gene>
<dbReference type="PROSITE" id="PS50057">
    <property type="entry name" value="FERM_3"/>
    <property type="match status" value="1"/>
</dbReference>
<protein>
    <recommendedName>
        <fullName evidence="8">FERM domain-containing protein</fullName>
    </recommendedName>
</protein>
<feature type="region of interest" description="Disordered" evidence="7">
    <location>
        <begin position="966"/>
        <end position="1013"/>
    </location>
</feature>
<dbReference type="InterPro" id="IPR035963">
    <property type="entry name" value="FERM_2"/>
</dbReference>
<dbReference type="InterPro" id="IPR014352">
    <property type="entry name" value="FERM/acyl-CoA-bd_prot_sf"/>
</dbReference>
<dbReference type="SMART" id="SM00295">
    <property type="entry name" value="B41"/>
    <property type="match status" value="1"/>
</dbReference>
<evidence type="ECO:0000256" key="2">
    <source>
        <dbReference type="ARBA" id="ARBA00004496"/>
    </source>
</evidence>
<dbReference type="CDD" id="cd17103">
    <property type="entry name" value="FERM_F1_FRMD4"/>
    <property type="match status" value="1"/>
</dbReference>
<dbReference type="PROSITE" id="PS00661">
    <property type="entry name" value="FERM_2"/>
    <property type="match status" value="1"/>
</dbReference>
<dbReference type="Gene3D" id="3.10.20.90">
    <property type="entry name" value="Phosphatidylinositol 3-kinase Catalytic Subunit, Chain A, domain 1"/>
    <property type="match status" value="1"/>
</dbReference>
<name>A0A553NF92_TIGCA</name>
<dbReference type="GO" id="GO:0090162">
    <property type="term" value="P:establishment of epithelial cell polarity"/>
    <property type="evidence" value="ECO:0007669"/>
    <property type="project" value="InterPro"/>
</dbReference>
<feature type="compositionally biased region" description="Pro residues" evidence="7">
    <location>
        <begin position="1122"/>
        <end position="1131"/>
    </location>
</feature>
<dbReference type="InterPro" id="IPR029071">
    <property type="entry name" value="Ubiquitin-like_domsf"/>
</dbReference>
<feature type="compositionally biased region" description="Low complexity" evidence="7">
    <location>
        <begin position="1053"/>
        <end position="1067"/>
    </location>
</feature>
<feature type="region of interest" description="Disordered" evidence="7">
    <location>
        <begin position="594"/>
        <end position="701"/>
    </location>
</feature>
<dbReference type="SUPFAM" id="SSF54236">
    <property type="entry name" value="Ubiquitin-like"/>
    <property type="match status" value="1"/>
</dbReference>
<feature type="compositionally biased region" description="Basic and acidic residues" evidence="7">
    <location>
        <begin position="1110"/>
        <end position="1119"/>
    </location>
</feature>
<feature type="region of interest" description="Disordered" evidence="7">
    <location>
        <begin position="742"/>
        <end position="762"/>
    </location>
</feature>
<dbReference type="CDD" id="cd13191">
    <property type="entry name" value="FERM_C_FRMD4A_FRMD4B"/>
    <property type="match status" value="1"/>
</dbReference>
<dbReference type="GO" id="GO:0009887">
    <property type="term" value="P:animal organ morphogenesis"/>
    <property type="evidence" value="ECO:0007669"/>
    <property type="project" value="UniProtKB-ARBA"/>
</dbReference>
<dbReference type="GO" id="GO:0071944">
    <property type="term" value="C:cell periphery"/>
    <property type="evidence" value="ECO:0007669"/>
    <property type="project" value="UniProtKB-ARBA"/>
</dbReference>
<dbReference type="Proteomes" id="UP000318571">
    <property type="component" value="Chromosome 10"/>
</dbReference>
<dbReference type="Gene3D" id="1.20.80.10">
    <property type="match status" value="1"/>
</dbReference>